<evidence type="ECO:0000313" key="1">
    <source>
        <dbReference type="EMBL" id="KAK3246770.1"/>
    </source>
</evidence>
<dbReference type="Proteomes" id="UP001190700">
    <property type="component" value="Unassembled WGS sequence"/>
</dbReference>
<reference evidence="1 2" key="1">
    <citation type="journal article" date="2015" name="Genome Biol. Evol.">
        <title>Comparative Genomics of a Bacterivorous Green Alga Reveals Evolutionary Causalities and Consequences of Phago-Mixotrophic Mode of Nutrition.</title>
        <authorList>
            <person name="Burns J.A."/>
            <person name="Paasch A."/>
            <person name="Narechania A."/>
            <person name="Kim E."/>
        </authorList>
    </citation>
    <scope>NUCLEOTIDE SEQUENCE [LARGE SCALE GENOMIC DNA]</scope>
    <source>
        <strain evidence="1 2">PLY_AMNH</strain>
    </source>
</reference>
<evidence type="ECO:0000313" key="2">
    <source>
        <dbReference type="Proteomes" id="UP001190700"/>
    </source>
</evidence>
<name>A0AAE0C3B6_9CHLO</name>
<accession>A0AAE0C3B6</accession>
<sequence length="107" mass="11880">MDGGLQGLYEQISTGSCGHIYTELEDCFEGCRKSNFQGSTADFETKCPLIPPVEKFIKCMDKHPQEYGHLVLPGTPKEEVVSGVSAMFAVLYGHCRTSEYGSWLPLR</sequence>
<gene>
    <name evidence="1" type="ORF">CYMTET_43709</name>
</gene>
<dbReference type="EMBL" id="LGRX02029492">
    <property type="protein sequence ID" value="KAK3246770.1"/>
    <property type="molecule type" value="Genomic_DNA"/>
</dbReference>
<comment type="caution">
    <text evidence="1">The sequence shown here is derived from an EMBL/GenBank/DDBJ whole genome shotgun (WGS) entry which is preliminary data.</text>
</comment>
<proteinExistence type="predicted"/>
<dbReference type="AlphaFoldDB" id="A0AAE0C3B6"/>
<protein>
    <submittedName>
        <fullName evidence="1">Uncharacterized protein</fullName>
    </submittedName>
</protein>
<keyword evidence="2" id="KW-1185">Reference proteome</keyword>
<organism evidence="1 2">
    <name type="scientific">Cymbomonas tetramitiformis</name>
    <dbReference type="NCBI Taxonomy" id="36881"/>
    <lineage>
        <taxon>Eukaryota</taxon>
        <taxon>Viridiplantae</taxon>
        <taxon>Chlorophyta</taxon>
        <taxon>Pyramimonadophyceae</taxon>
        <taxon>Pyramimonadales</taxon>
        <taxon>Pyramimonadaceae</taxon>
        <taxon>Cymbomonas</taxon>
    </lineage>
</organism>